<accession>L0R552</accession>
<name>L0R552_HUMAN</name>
<reference evidence="1" key="1">
    <citation type="submission" date="2012-10" db="EMBL/GenBank/DDBJ databases">
        <title>Direct identification of alternative open reading frame translation products in human.</title>
        <authorList>
            <person name="Vanderperre B."/>
            <person name="Lucier J.-F."/>
            <person name="Motard J."/>
            <person name="Tremblay G."/>
            <person name="Vanderperre S."/>
            <person name="Wisztorski M."/>
            <person name="Salzet M."/>
            <person name="Boisvert F.-M."/>
            <person name="Roucou X."/>
        </authorList>
    </citation>
    <scope>NUCLEOTIDE SEQUENCE</scope>
</reference>
<organism evidence="1">
    <name type="scientific">Homo sapiens</name>
    <name type="common">Human</name>
    <dbReference type="NCBI Taxonomy" id="9606"/>
    <lineage>
        <taxon>Eukaryota</taxon>
        <taxon>Metazoa</taxon>
        <taxon>Chordata</taxon>
        <taxon>Craniata</taxon>
        <taxon>Vertebrata</taxon>
        <taxon>Euteleostomi</taxon>
        <taxon>Mammalia</taxon>
        <taxon>Eutheria</taxon>
        <taxon>Euarchontoglires</taxon>
        <taxon>Primates</taxon>
        <taxon>Haplorrhini</taxon>
        <taxon>Catarrhini</taxon>
        <taxon>Hominidae</taxon>
        <taxon>Homo</taxon>
    </lineage>
</organism>
<proteinExistence type="predicted"/>
<sequence>MQAHQPVVLNAPLKNLKHLLLLSLKPRAPVSFSLMECRMHRINQILFSRCKL</sequence>
<gene>
    <name evidence="1" type="primary">SP4</name>
</gene>
<dbReference type="ChiTaRS" id="SP4">
    <property type="organism name" value="human"/>
</dbReference>
<evidence type="ECO:0000313" key="1">
    <source>
        <dbReference type="EMBL" id="CCO13823.1"/>
    </source>
</evidence>
<dbReference type="AlphaFoldDB" id="L0R552"/>
<protein>
    <submittedName>
        <fullName evidence="1">Alternative protein SP4</fullName>
    </submittedName>
</protein>
<dbReference type="OrthoDB" id="6365676at2759"/>
<dbReference type="EMBL" id="HF548112">
    <property type="protein sequence ID" value="CCO13823.1"/>
    <property type="molecule type" value="Genomic_DNA"/>
</dbReference>